<dbReference type="InterPro" id="IPR008969">
    <property type="entry name" value="CarboxyPept-like_regulatory"/>
</dbReference>
<protein>
    <recommendedName>
        <fullName evidence="3">Carboxypeptidase regulatory-like domain-containing protein</fullName>
    </recommendedName>
</protein>
<keyword evidence="2" id="KW-1185">Reference proteome</keyword>
<proteinExistence type="predicted"/>
<evidence type="ECO:0000313" key="2">
    <source>
        <dbReference type="Proteomes" id="UP000250831"/>
    </source>
</evidence>
<dbReference type="Gene3D" id="2.60.40.1120">
    <property type="entry name" value="Carboxypeptidase-like, regulatory domain"/>
    <property type="match status" value="1"/>
</dbReference>
<gene>
    <name evidence="1" type="ORF">DCO56_08980</name>
</gene>
<evidence type="ECO:0000313" key="1">
    <source>
        <dbReference type="EMBL" id="PUV25065.1"/>
    </source>
</evidence>
<evidence type="ECO:0008006" key="3">
    <source>
        <dbReference type="Google" id="ProtNLM"/>
    </source>
</evidence>
<dbReference type="OrthoDB" id="707666at2"/>
<dbReference type="Pfam" id="PF13715">
    <property type="entry name" value="CarbopepD_reg_2"/>
    <property type="match status" value="1"/>
</dbReference>
<dbReference type="RefSeq" id="WP_108633397.1">
    <property type="nucleotide sequence ID" value="NZ_QCXX01000002.1"/>
</dbReference>
<name>A0A363NW81_9SPHI</name>
<reference evidence="1 2" key="1">
    <citation type="submission" date="2018-04" db="EMBL/GenBank/DDBJ databases">
        <title>Sphingobacterium sp. M46 Genome.</title>
        <authorList>
            <person name="Cheng J."/>
            <person name="Li Y."/>
        </authorList>
    </citation>
    <scope>NUCLEOTIDE SEQUENCE [LARGE SCALE GENOMIC DNA]</scope>
    <source>
        <strain evidence="1 2">M46</strain>
    </source>
</reference>
<accession>A0A363NW81</accession>
<dbReference type="SUPFAM" id="SSF49464">
    <property type="entry name" value="Carboxypeptidase regulatory domain-like"/>
    <property type="match status" value="1"/>
</dbReference>
<organism evidence="1 2">
    <name type="scientific">Sphingobacterium athyrii</name>
    <dbReference type="NCBI Taxonomy" id="2152717"/>
    <lineage>
        <taxon>Bacteria</taxon>
        <taxon>Pseudomonadati</taxon>
        <taxon>Bacteroidota</taxon>
        <taxon>Sphingobacteriia</taxon>
        <taxon>Sphingobacteriales</taxon>
        <taxon>Sphingobacteriaceae</taxon>
        <taxon>Sphingobacterium</taxon>
    </lineage>
</organism>
<sequence length="113" mass="12743">MMKILFGMIPLLVGSCNDVNDFYQGRVIDEQNKPLKNVLVSEDDTKTGAQTKTDGNGYFKLARTPQWLGTLIFYKAGYKVDSIPTVTRQSGERVNYSFINKNDTTTIVLEQVK</sequence>
<dbReference type="Proteomes" id="UP000250831">
    <property type="component" value="Unassembled WGS sequence"/>
</dbReference>
<dbReference type="AlphaFoldDB" id="A0A363NW81"/>
<dbReference type="PROSITE" id="PS51257">
    <property type="entry name" value="PROKAR_LIPOPROTEIN"/>
    <property type="match status" value="1"/>
</dbReference>
<dbReference type="EMBL" id="QCXX01000002">
    <property type="protein sequence ID" value="PUV25065.1"/>
    <property type="molecule type" value="Genomic_DNA"/>
</dbReference>
<comment type="caution">
    <text evidence="1">The sequence shown here is derived from an EMBL/GenBank/DDBJ whole genome shotgun (WGS) entry which is preliminary data.</text>
</comment>